<dbReference type="PROSITE" id="PS00662">
    <property type="entry name" value="T2SP_E"/>
    <property type="match status" value="1"/>
</dbReference>
<dbReference type="AlphaFoldDB" id="A0A9D2FTH2"/>
<comment type="similarity">
    <text evidence="1">Belongs to the GSP E family.</text>
</comment>
<organism evidence="3 4">
    <name type="scientific">Candidatus Blautia pullicola</name>
    <dbReference type="NCBI Taxonomy" id="2838498"/>
    <lineage>
        <taxon>Bacteria</taxon>
        <taxon>Bacillati</taxon>
        <taxon>Bacillota</taxon>
        <taxon>Clostridia</taxon>
        <taxon>Lachnospirales</taxon>
        <taxon>Lachnospiraceae</taxon>
        <taxon>Blautia</taxon>
    </lineage>
</organism>
<proteinExistence type="inferred from homology"/>
<gene>
    <name evidence="3" type="ORF">H9809_09880</name>
</gene>
<dbReference type="InterPro" id="IPR001482">
    <property type="entry name" value="T2SS/T4SS_dom"/>
</dbReference>
<accession>A0A9D2FTH2</accession>
<dbReference type="Gene3D" id="3.40.50.300">
    <property type="entry name" value="P-loop containing nucleotide triphosphate hydrolases"/>
    <property type="match status" value="1"/>
</dbReference>
<dbReference type="CDD" id="cd01131">
    <property type="entry name" value="PilT"/>
    <property type="match status" value="1"/>
</dbReference>
<feature type="domain" description="Bacterial type II secretion system protein E" evidence="2">
    <location>
        <begin position="190"/>
        <end position="204"/>
    </location>
</feature>
<dbReference type="InterPro" id="IPR027417">
    <property type="entry name" value="P-loop_NTPase"/>
</dbReference>
<dbReference type="NCBIfam" id="TIGR01420">
    <property type="entry name" value="pilT_fam"/>
    <property type="match status" value="1"/>
</dbReference>
<evidence type="ECO:0000313" key="3">
    <source>
        <dbReference type="EMBL" id="HIZ66190.1"/>
    </source>
</evidence>
<dbReference type="InterPro" id="IPR050921">
    <property type="entry name" value="T4SS_GSP_E_ATPase"/>
</dbReference>
<dbReference type="SUPFAM" id="SSF52540">
    <property type="entry name" value="P-loop containing nucleoside triphosphate hydrolases"/>
    <property type="match status" value="1"/>
</dbReference>
<dbReference type="PANTHER" id="PTHR30486">
    <property type="entry name" value="TWITCHING MOTILITY PROTEIN PILT"/>
    <property type="match status" value="1"/>
</dbReference>
<evidence type="ECO:0000313" key="4">
    <source>
        <dbReference type="Proteomes" id="UP000824056"/>
    </source>
</evidence>
<dbReference type="Gene3D" id="3.30.450.90">
    <property type="match status" value="1"/>
</dbReference>
<sequence length="351" mass="38708">MELRELIKQAAEKKASDIHLVQGLKPVFRIDGELRVQEEEQILTKEQLQFWAGELQGEAFLYGQEEAEVAVTVEEVRVRGSLFWQQGRISAALRILKGVIPSLKELGLPLSVKNFTLFQKGLVLITGETGSGKSTTLAAVLEEINHQRAAHVITLEDPVEYIYAPDKCVFNQRQVGQDTESFSRGLRASLRQDPDILLIGEMRDRETMETALVAAQTGHLVFATLHTNSAVEAVDRLVGAFPPYQQPQIRLELSLCLQAVAAQQLLPSAKGRGREAACEVMMVTPAIRNLIREGKTPQIFSAMLSGGAAGSITMDNCLLGMVREGRISSRIALEAGSDREYLGKMLREGRD</sequence>
<comment type="caution">
    <text evidence="3">The sequence shown here is derived from an EMBL/GenBank/DDBJ whole genome shotgun (WGS) entry which is preliminary data.</text>
</comment>
<name>A0A9D2FTH2_9FIRM</name>
<dbReference type="Proteomes" id="UP000824056">
    <property type="component" value="Unassembled WGS sequence"/>
</dbReference>
<dbReference type="InterPro" id="IPR006321">
    <property type="entry name" value="PilT/PilU"/>
</dbReference>
<reference evidence="3" key="2">
    <citation type="submission" date="2021-04" db="EMBL/GenBank/DDBJ databases">
        <authorList>
            <person name="Gilroy R."/>
        </authorList>
    </citation>
    <scope>NUCLEOTIDE SEQUENCE</scope>
    <source>
        <strain evidence="3">1068</strain>
    </source>
</reference>
<protein>
    <submittedName>
        <fullName evidence="3">PilT/PilU family type 4a pilus ATPase</fullName>
    </submittedName>
</protein>
<dbReference type="Pfam" id="PF00437">
    <property type="entry name" value="T2SSE"/>
    <property type="match status" value="1"/>
</dbReference>
<dbReference type="GO" id="GO:0005524">
    <property type="term" value="F:ATP binding"/>
    <property type="evidence" value="ECO:0007669"/>
    <property type="project" value="InterPro"/>
</dbReference>
<evidence type="ECO:0000259" key="2">
    <source>
        <dbReference type="PROSITE" id="PS00662"/>
    </source>
</evidence>
<dbReference type="GO" id="GO:0016887">
    <property type="term" value="F:ATP hydrolysis activity"/>
    <property type="evidence" value="ECO:0007669"/>
    <property type="project" value="InterPro"/>
</dbReference>
<reference evidence="3" key="1">
    <citation type="journal article" date="2021" name="PeerJ">
        <title>Extensive microbial diversity within the chicken gut microbiome revealed by metagenomics and culture.</title>
        <authorList>
            <person name="Gilroy R."/>
            <person name="Ravi A."/>
            <person name="Getino M."/>
            <person name="Pursley I."/>
            <person name="Horton D.L."/>
            <person name="Alikhan N.F."/>
            <person name="Baker D."/>
            <person name="Gharbi K."/>
            <person name="Hall N."/>
            <person name="Watson M."/>
            <person name="Adriaenssens E.M."/>
            <person name="Foster-Nyarko E."/>
            <person name="Jarju S."/>
            <person name="Secka A."/>
            <person name="Antonio M."/>
            <person name="Oren A."/>
            <person name="Chaudhuri R.R."/>
            <person name="La Ragione R."/>
            <person name="Hildebrand F."/>
            <person name="Pallen M.J."/>
        </authorList>
    </citation>
    <scope>NUCLEOTIDE SEQUENCE</scope>
    <source>
        <strain evidence="3">1068</strain>
    </source>
</reference>
<dbReference type="EMBL" id="DXBG01000231">
    <property type="protein sequence ID" value="HIZ66190.1"/>
    <property type="molecule type" value="Genomic_DNA"/>
</dbReference>
<evidence type="ECO:0000256" key="1">
    <source>
        <dbReference type="ARBA" id="ARBA00006611"/>
    </source>
</evidence>